<gene>
    <name evidence="1" type="ORF">RDT67_02350</name>
</gene>
<dbReference type="Proteomes" id="UP001224622">
    <property type="component" value="Unassembled WGS sequence"/>
</dbReference>
<evidence type="ECO:0008006" key="3">
    <source>
        <dbReference type="Google" id="ProtNLM"/>
    </source>
</evidence>
<accession>A0AAJ1Y968</accession>
<reference evidence="1" key="1">
    <citation type="submission" date="2023-08" db="EMBL/GenBank/DDBJ databases">
        <title>The Comparative Genomic Analysis of Yersiniaceae from Polar Regions.</title>
        <authorList>
            <person name="Goncharov A."/>
            <person name="Aslanov B."/>
            <person name="Kolodzhieva V."/>
            <person name="Azarov D."/>
            <person name="Mochov A."/>
            <person name="Lebedeva E."/>
        </authorList>
    </citation>
    <scope>NUCLEOTIDE SEQUENCE</scope>
    <source>
        <strain evidence="1">Vf</strain>
    </source>
</reference>
<evidence type="ECO:0000313" key="2">
    <source>
        <dbReference type="Proteomes" id="UP001224622"/>
    </source>
</evidence>
<sequence>MKKLNTSKASKIIGGANYICVTRDVAYTSKICYREKTCKDKNGNTRDLTRIAITCQNP</sequence>
<dbReference type="EMBL" id="JAVIGA010000001">
    <property type="protein sequence ID" value="MDQ9125266.1"/>
    <property type="molecule type" value="Genomic_DNA"/>
</dbReference>
<protein>
    <recommendedName>
        <fullName evidence="3">DUF4762 domain-containing protein</fullName>
    </recommendedName>
</protein>
<proteinExistence type="predicted"/>
<name>A0AAJ1Y968_SERFO</name>
<evidence type="ECO:0000313" key="1">
    <source>
        <dbReference type="EMBL" id="MDQ9125266.1"/>
    </source>
</evidence>
<dbReference type="AlphaFoldDB" id="A0AAJ1Y968"/>
<comment type="caution">
    <text evidence="1">The sequence shown here is derived from an EMBL/GenBank/DDBJ whole genome shotgun (WGS) entry which is preliminary data.</text>
</comment>
<organism evidence="1 2">
    <name type="scientific">Serratia fonticola</name>
    <dbReference type="NCBI Taxonomy" id="47917"/>
    <lineage>
        <taxon>Bacteria</taxon>
        <taxon>Pseudomonadati</taxon>
        <taxon>Pseudomonadota</taxon>
        <taxon>Gammaproteobacteria</taxon>
        <taxon>Enterobacterales</taxon>
        <taxon>Yersiniaceae</taxon>
        <taxon>Serratia</taxon>
    </lineage>
</organism>
<dbReference type="RefSeq" id="WP_178380893.1">
    <property type="nucleotide sequence ID" value="NZ_JAVIGA010000001.1"/>
</dbReference>